<gene>
    <name evidence="8" type="ORF">A2U01_0005272</name>
</gene>
<dbReference type="Pfam" id="PF13975">
    <property type="entry name" value="gag-asp_proteas"/>
    <property type="match status" value="1"/>
</dbReference>
<dbReference type="Pfam" id="PF00078">
    <property type="entry name" value="RVT_1"/>
    <property type="match status" value="1"/>
</dbReference>
<keyword evidence="4" id="KW-0255">Endonuclease</keyword>
<dbReference type="SUPFAM" id="SSF56672">
    <property type="entry name" value="DNA/RNA polymerases"/>
    <property type="match status" value="1"/>
</dbReference>
<keyword evidence="9" id="KW-1185">Reference proteome</keyword>
<keyword evidence="4" id="KW-0378">Hydrolase</keyword>
<evidence type="ECO:0000313" key="8">
    <source>
        <dbReference type="EMBL" id="MCH84440.1"/>
    </source>
</evidence>
<feature type="domain" description="Reverse transcriptase/retrotransposon-derived protein RNase H-like" evidence="7">
    <location>
        <begin position="452"/>
        <end position="520"/>
    </location>
</feature>
<dbReference type="InterPro" id="IPR041577">
    <property type="entry name" value="RT_RNaseH_2"/>
</dbReference>
<proteinExistence type="predicted"/>
<dbReference type="GO" id="GO:0016779">
    <property type="term" value="F:nucleotidyltransferase activity"/>
    <property type="evidence" value="ECO:0007669"/>
    <property type="project" value="UniProtKB-KW"/>
</dbReference>
<keyword evidence="2" id="KW-0548">Nucleotidyltransferase</keyword>
<keyword evidence="1" id="KW-0808">Transferase</keyword>
<dbReference type="CDD" id="cd01647">
    <property type="entry name" value="RT_LTR"/>
    <property type="match status" value="1"/>
</dbReference>
<evidence type="ECO:0000256" key="5">
    <source>
        <dbReference type="ARBA" id="ARBA00023268"/>
    </source>
</evidence>
<evidence type="ECO:0000256" key="3">
    <source>
        <dbReference type="ARBA" id="ARBA00022722"/>
    </source>
</evidence>
<dbReference type="EMBL" id="LXQA010006813">
    <property type="protein sequence ID" value="MCH84440.1"/>
    <property type="molecule type" value="Genomic_DNA"/>
</dbReference>
<feature type="domain" description="Reverse transcriptase" evidence="6">
    <location>
        <begin position="271"/>
        <end position="341"/>
    </location>
</feature>
<feature type="non-terminal residue" evidence="8">
    <location>
        <position position="521"/>
    </location>
</feature>
<keyword evidence="5" id="KW-0511">Multifunctional enzyme</keyword>
<reference evidence="8 9" key="1">
    <citation type="journal article" date="2018" name="Front. Plant Sci.">
        <title>Red Clover (Trifolium pratense) and Zigzag Clover (T. medium) - A Picture of Genomic Similarities and Differences.</title>
        <authorList>
            <person name="Dluhosova J."/>
            <person name="Istvanek J."/>
            <person name="Nedelnik J."/>
            <person name="Repkova J."/>
        </authorList>
    </citation>
    <scope>NUCLEOTIDE SEQUENCE [LARGE SCALE GENOMIC DNA]</scope>
    <source>
        <strain evidence="9">cv. 10/8</strain>
        <tissue evidence="8">Leaf</tissue>
    </source>
</reference>
<dbReference type="PANTHER" id="PTHR37984">
    <property type="entry name" value="PROTEIN CBG26694"/>
    <property type="match status" value="1"/>
</dbReference>
<dbReference type="Proteomes" id="UP000265520">
    <property type="component" value="Unassembled WGS sequence"/>
</dbReference>
<dbReference type="InterPro" id="IPR000477">
    <property type="entry name" value="RT_dom"/>
</dbReference>
<comment type="caution">
    <text evidence="8">The sequence shown here is derived from an EMBL/GenBank/DDBJ whole genome shotgun (WGS) entry which is preliminary data.</text>
</comment>
<organism evidence="8 9">
    <name type="scientific">Trifolium medium</name>
    <dbReference type="NCBI Taxonomy" id="97028"/>
    <lineage>
        <taxon>Eukaryota</taxon>
        <taxon>Viridiplantae</taxon>
        <taxon>Streptophyta</taxon>
        <taxon>Embryophyta</taxon>
        <taxon>Tracheophyta</taxon>
        <taxon>Spermatophyta</taxon>
        <taxon>Magnoliopsida</taxon>
        <taxon>eudicotyledons</taxon>
        <taxon>Gunneridae</taxon>
        <taxon>Pentapetalae</taxon>
        <taxon>rosids</taxon>
        <taxon>fabids</taxon>
        <taxon>Fabales</taxon>
        <taxon>Fabaceae</taxon>
        <taxon>Papilionoideae</taxon>
        <taxon>50 kb inversion clade</taxon>
        <taxon>NPAAA clade</taxon>
        <taxon>Hologalegina</taxon>
        <taxon>IRL clade</taxon>
        <taxon>Trifolieae</taxon>
        <taxon>Trifolium</taxon>
    </lineage>
</organism>
<dbReference type="InterPro" id="IPR021109">
    <property type="entry name" value="Peptidase_aspartic_dom_sf"/>
</dbReference>
<dbReference type="Gene3D" id="2.40.70.10">
    <property type="entry name" value="Acid Proteases"/>
    <property type="match status" value="1"/>
</dbReference>
<dbReference type="InterPro" id="IPR050951">
    <property type="entry name" value="Retrovirus_Pol_polyprotein"/>
</dbReference>
<name>A0A392MAA9_9FABA</name>
<dbReference type="AlphaFoldDB" id="A0A392MAA9"/>
<dbReference type="PANTHER" id="PTHR37984:SF5">
    <property type="entry name" value="PROTEIN NYNRIN-LIKE"/>
    <property type="match status" value="1"/>
</dbReference>
<dbReference type="Gene3D" id="3.10.10.10">
    <property type="entry name" value="HIV Type 1 Reverse Transcriptase, subunit A, domain 1"/>
    <property type="match status" value="1"/>
</dbReference>
<dbReference type="SUPFAM" id="SSF50630">
    <property type="entry name" value="Acid proteases"/>
    <property type="match status" value="1"/>
</dbReference>
<keyword evidence="3" id="KW-0540">Nuclease</keyword>
<dbReference type="CDD" id="cd00303">
    <property type="entry name" value="retropepsin_like"/>
    <property type="match status" value="1"/>
</dbReference>
<evidence type="ECO:0000256" key="4">
    <source>
        <dbReference type="ARBA" id="ARBA00022759"/>
    </source>
</evidence>
<dbReference type="Pfam" id="PF17919">
    <property type="entry name" value="RT_RNaseH_2"/>
    <property type="match status" value="1"/>
</dbReference>
<dbReference type="InterPro" id="IPR043128">
    <property type="entry name" value="Rev_trsase/Diguanyl_cyclase"/>
</dbReference>
<evidence type="ECO:0000256" key="2">
    <source>
        <dbReference type="ARBA" id="ARBA00022695"/>
    </source>
</evidence>
<evidence type="ECO:0000256" key="1">
    <source>
        <dbReference type="ARBA" id="ARBA00022679"/>
    </source>
</evidence>
<accession>A0A392MAA9</accession>
<dbReference type="FunFam" id="3.30.70.270:FF:000020">
    <property type="entry name" value="Transposon Tf2-6 polyprotein-like Protein"/>
    <property type="match status" value="1"/>
</dbReference>
<evidence type="ECO:0000313" key="9">
    <source>
        <dbReference type="Proteomes" id="UP000265520"/>
    </source>
</evidence>
<dbReference type="Gene3D" id="3.30.70.270">
    <property type="match status" value="3"/>
</dbReference>
<protein>
    <submittedName>
        <fullName evidence="8">Uncharacterized protein</fullName>
    </submittedName>
</protein>
<dbReference type="InterPro" id="IPR043502">
    <property type="entry name" value="DNA/RNA_pol_sf"/>
</dbReference>
<evidence type="ECO:0000259" key="6">
    <source>
        <dbReference type="Pfam" id="PF00078"/>
    </source>
</evidence>
<dbReference type="GO" id="GO:0004519">
    <property type="term" value="F:endonuclease activity"/>
    <property type="evidence" value="ECO:0007669"/>
    <property type="project" value="UniProtKB-KW"/>
</dbReference>
<sequence length="521" mass="58222">MLLQWDDFDVTDPVIEAQSDDFIVSEPMVDSVNHHLSLNAMNGFASVGTIRFQGHINGHPVQVLIDGGSTDNFLQPRVARFLKLSIETVSNFNVLVGNGNKLVAEGKIDILKVSIQGPHVADYGALTLKFFYNGAFVTLQGQHPVSPGPAQLHHLTRLQHTQAISEVFTLCCFSLAKEENYQLDIPTDMPSDLATLLLQYSHIFEAPTSLPPKRNHDHSIPLLDESKVVKVRPYRYPHSQKEQIELMVTDMLKQGIIQPSTSPFSSPIILVKKKDGTWRFCTDYRALNSLTIKDSFPLPTVDELLDELFGAKVFSKLDLRAGYHQILMNPSDRHKTAFRTHHGHYECPSWLTHLNHLQTVLQLLSEHHLFVKLSKCSFGMQEVEYLGHVVSGNGVTMDKIKVQVVLDWPTPTNVKQLRGFLGLTGYYRRFIKSYATISAPLTDLLKKDQFQWSNSAAVSFDALKQAVTSAPVLALPNFSQPFVLETDASNIGLGAVLSQQGHPIAYFSKKLGPNVQKQSAY</sequence>
<evidence type="ECO:0000259" key="7">
    <source>
        <dbReference type="Pfam" id="PF17919"/>
    </source>
</evidence>